<keyword evidence="1" id="KW-0732">Signal</keyword>
<dbReference type="Pfam" id="PF00497">
    <property type="entry name" value="SBP_bac_3"/>
    <property type="match status" value="1"/>
</dbReference>
<keyword evidence="4" id="KW-1185">Reference proteome</keyword>
<proteinExistence type="predicted"/>
<dbReference type="KEGG" id="dbk:DGMP_10410"/>
<protein>
    <submittedName>
        <fullName evidence="3">Amino acid ABC transporter substrate-binding protein</fullName>
    </submittedName>
</protein>
<name>A0A8D5JD02_9BACT</name>
<organism evidence="3 4">
    <name type="scientific">Desulfomarina profundi</name>
    <dbReference type="NCBI Taxonomy" id="2772557"/>
    <lineage>
        <taxon>Bacteria</taxon>
        <taxon>Pseudomonadati</taxon>
        <taxon>Thermodesulfobacteriota</taxon>
        <taxon>Desulfobulbia</taxon>
        <taxon>Desulfobulbales</taxon>
        <taxon>Desulfobulbaceae</taxon>
        <taxon>Desulfomarina</taxon>
    </lineage>
</organism>
<reference evidence="3" key="1">
    <citation type="submission" date="2020-09" db="EMBL/GenBank/DDBJ databases">
        <title>Desulfogranum mesoprofundum gen. nov., sp. nov., a novel mesophilic, sulfate-reducing chemolithoautotroph isolated from a deep-sea hydrothermal vent chimney in the Suiyo Seamount.</title>
        <authorList>
            <person name="Hashimoto Y."/>
            <person name="Nakagawa S."/>
        </authorList>
    </citation>
    <scope>NUCLEOTIDE SEQUENCE</scope>
    <source>
        <strain evidence="3">KT2</strain>
    </source>
</reference>
<sequence>MKNLTLLVFLFFIISGCTSLVSEKTVKKENLNNFLRVGISTNSPPIAYRQGGKITGLEVSFAEGLARFTGKKLKLVQLPWKDQISSLLRGKIDIIMSGMTITELRRYQIRFSTPYMVSGQIALIRRTDRNRFDGSISDLLNPQVRLGTVAGTTGDLFIQDIKAKGARKIYPVSTDGVKALLEKKIDALIYDLPQNLYLASKYADKGLIPTHILLTKESLAWAIRPDNGNLLENANNYLKSLTRTGNLVPLIQQWVPYYQP</sequence>
<dbReference type="PANTHER" id="PTHR35936:SF17">
    <property type="entry name" value="ARGININE-BINDING EXTRACELLULAR PROTEIN ARTP"/>
    <property type="match status" value="1"/>
</dbReference>
<evidence type="ECO:0000313" key="3">
    <source>
        <dbReference type="EMBL" id="BCL60348.1"/>
    </source>
</evidence>
<evidence type="ECO:0000259" key="2">
    <source>
        <dbReference type="SMART" id="SM00062"/>
    </source>
</evidence>
<dbReference type="PROSITE" id="PS51257">
    <property type="entry name" value="PROKAR_LIPOPROTEIN"/>
    <property type="match status" value="1"/>
</dbReference>
<evidence type="ECO:0000313" key="4">
    <source>
        <dbReference type="Proteomes" id="UP000826725"/>
    </source>
</evidence>
<dbReference type="PANTHER" id="PTHR35936">
    <property type="entry name" value="MEMBRANE-BOUND LYTIC MUREIN TRANSGLYCOSYLASE F"/>
    <property type="match status" value="1"/>
</dbReference>
<accession>A0A8D5JD02</accession>
<dbReference type="InterPro" id="IPR001638">
    <property type="entry name" value="Solute-binding_3/MltF_N"/>
</dbReference>
<dbReference type="SMART" id="SM00062">
    <property type="entry name" value="PBPb"/>
    <property type="match status" value="1"/>
</dbReference>
<feature type="domain" description="Solute-binding protein family 3/N-terminal" evidence="2">
    <location>
        <begin position="34"/>
        <end position="256"/>
    </location>
</feature>
<dbReference type="AlphaFoldDB" id="A0A8D5JD02"/>
<gene>
    <name evidence="3" type="ORF">DGMP_10410</name>
</gene>
<evidence type="ECO:0000256" key="1">
    <source>
        <dbReference type="ARBA" id="ARBA00022729"/>
    </source>
</evidence>
<dbReference type="Proteomes" id="UP000826725">
    <property type="component" value="Chromosome"/>
</dbReference>
<dbReference type="EMBL" id="AP024086">
    <property type="protein sequence ID" value="BCL60348.1"/>
    <property type="molecule type" value="Genomic_DNA"/>
</dbReference>
<dbReference type="RefSeq" id="WP_228856484.1">
    <property type="nucleotide sequence ID" value="NZ_AP024086.1"/>
</dbReference>